<dbReference type="InterPro" id="IPR003313">
    <property type="entry name" value="AraC-bd"/>
</dbReference>
<reference evidence="6 7" key="1">
    <citation type="submission" date="2021-03" db="EMBL/GenBank/DDBJ databases">
        <title>Genomic Encyclopedia of Type Strains, Phase IV (KMG-IV): sequencing the most valuable type-strain genomes for metagenomic binning, comparative biology and taxonomic classification.</title>
        <authorList>
            <person name="Goeker M."/>
        </authorList>
    </citation>
    <scope>NUCLEOTIDE SEQUENCE [LARGE SCALE GENOMIC DNA]</scope>
    <source>
        <strain evidence="6 7">DSM 101953</strain>
    </source>
</reference>
<comment type="caution">
    <text evidence="6">The sequence shown here is derived from an EMBL/GenBank/DDBJ whole genome shotgun (WGS) entry which is preliminary data.</text>
</comment>
<evidence type="ECO:0000256" key="1">
    <source>
        <dbReference type="ARBA" id="ARBA00023015"/>
    </source>
</evidence>
<keyword evidence="1" id="KW-0805">Transcription regulation</keyword>
<gene>
    <name evidence="6" type="ORF">J2Z70_005683</name>
</gene>
<dbReference type="SUPFAM" id="SSF51215">
    <property type="entry name" value="Regulatory protein AraC"/>
    <property type="match status" value="1"/>
</dbReference>
<accession>A0ABS4NZK8</accession>
<dbReference type="InterPro" id="IPR018060">
    <property type="entry name" value="HTH_AraC"/>
</dbReference>
<dbReference type="Gene3D" id="2.60.120.280">
    <property type="entry name" value="Regulatory protein AraC"/>
    <property type="match status" value="1"/>
</dbReference>
<keyword evidence="2" id="KW-0238">DNA-binding</keyword>
<dbReference type="PROSITE" id="PS00041">
    <property type="entry name" value="HTH_ARAC_FAMILY_1"/>
    <property type="match status" value="1"/>
</dbReference>
<dbReference type="Pfam" id="PF12833">
    <property type="entry name" value="HTH_18"/>
    <property type="match status" value="1"/>
</dbReference>
<dbReference type="Proteomes" id="UP000773462">
    <property type="component" value="Unassembled WGS sequence"/>
</dbReference>
<sequence>MLPFSLIEMPRDLNAFPLYPYSVGRHIQYHHVRPAGFPVHQIFLIRSGSGRFRDLEDGTETVLQPGMAYAFPPDRGHEYYPLSHEPWHVGFIGFHGSQSASVLEGLSLLPPAPFRLERFEECWEMLGGIWHTVNGNSSARQEEQSMQDLSVTLYRLLLMLRRSEVSTGAATRLENENVRNEALNKAVSLINEHFTEPLLITNLAAAVGYSVQHFQRLFLQEYGVTPHKYLQNLRLQRAMQMLTEDPERPVQDIALNLGMETNYFIRVFRKAHGVTPGVMRSRLHPGKDQS</sequence>
<dbReference type="InterPro" id="IPR037923">
    <property type="entry name" value="HTH-like"/>
</dbReference>
<dbReference type="PANTHER" id="PTHR46796">
    <property type="entry name" value="HTH-TYPE TRANSCRIPTIONAL ACTIVATOR RHAS-RELATED"/>
    <property type="match status" value="1"/>
</dbReference>
<keyword evidence="3" id="KW-0010">Activator</keyword>
<dbReference type="RefSeq" id="WP_209878568.1">
    <property type="nucleotide sequence ID" value="NZ_JAGGLV010000027.1"/>
</dbReference>
<name>A0ABS4NZK8_9BACL</name>
<organism evidence="6 7">
    <name type="scientific">Paenibacillus silagei</name>
    <dbReference type="NCBI Taxonomy" id="1670801"/>
    <lineage>
        <taxon>Bacteria</taxon>
        <taxon>Bacillati</taxon>
        <taxon>Bacillota</taxon>
        <taxon>Bacilli</taxon>
        <taxon>Bacillales</taxon>
        <taxon>Paenibacillaceae</taxon>
        <taxon>Paenibacillus</taxon>
    </lineage>
</organism>
<dbReference type="InterPro" id="IPR009057">
    <property type="entry name" value="Homeodomain-like_sf"/>
</dbReference>
<evidence type="ECO:0000313" key="7">
    <source>
        <dbReference type="Proteomes" id="UP000773462"/>
    </source>
</evidence>
<dbReference type="Pfam" id="PF02311">
    <property type="entry name" value="AraC_binding"/>
    <property type="match status" value="1"/>
</dbReference>
<dbReference type="PROSITE" id="PS01124">
    <property type="entry name" value="HTH_ARAC_FAMILY_2"/>
    <property type="match status" value="1"/>
</dbReference>
<feature type="domain" description="HTH araC/xylS-type" evidence="5">
    <location>
        <begin position="184"/>
        <end position="282"/>
    </location>
</feature>
<dbReference type="SMART" id="SM00342">
    <property type="entry name" value="HTH_ARAC"/>
    <property type="match status" value="1"/>
</dbReference>
<protein>
    <submittedName>
        <fullName evidence="6">AraC-like DNA-binding protein</fullName>
    </submittedName>
</protein>
<dbReference type="SUPFAM" id="SSF46689">
    <property type="entry name" value="Homeodomain-like"/>
    <property type="match status" value="2"/>
</dbReference>
<evidence type="ECO:0000313" key="6">
    <source>
        <dbReference type="EMBL" id="MBP2115496.1"/>
    </source>
</evidence>
<dbReference type="InterPro" id="IPR018062">
    <property type="entry name" value="HTH_AraC-typ_CS"/>
</dbReference>
<dbReference type="Gene3D" id="1.10.10.60">
    <property type="entry name" value="Homeodomain-like"/>
    <property type="match status" value="2"/>
</dbReference>
<evidence type="ECO:0000256" key="4">
    <source>
        <dbReference type="ARBA" id="ARBA00023163"/>
    </source>
</evidence>
<dbReference type="InterPro" id="IPR050204">
    <property type="entry name" value="AraC_XylS_family_regulators"/>
</dbReference>
<dbReference type="PANTHER" id="PTHR46796:SF6">
    <property type="entry name" value="ARAC SUBFAMILY"/>
    <property type="match status" value="1"/>
</dbReference>
<dbReference type="EMBL" id="JAGGLV010000027">
    <property type="protein sequence ID" value="MBP2115496.1"/>
    <property type="molecule type" value="Genomic_DNA"/>
</dbReference>
<evidence type="ECO:0000256" key="3">
    <source>
        <dbReference type="ARBA" id="ARBA00023159"/>
    </source>
</evidence>
<keyword evidence="4" id="KW-0804">Transcription</keyword>
<evidence type="ECO:0000259" key="5">
    <source>
        <dbReference type="PROSITE" id="PS01124"/>
    </source>
</evidence>
<evidence type="ECO:0000256" key="2">
    <source>
        <dbReference type="ARBA" id="ARBA00023125"/>
    </source>
</evidence>
<proteinExistence type="predicted"/>
<keyword evidence="7" id="KW-1185">Reference proteome</keyword>